<sequence length="58" mass="6335">MATKLKFVSRVCLHIICQIKISTGFADKVGFVVRFIYQLPGKAGIGLSKAKNITNLVP</sequence>
<proteinExistence type="predicted"/>
<protein>
    <submittedName>
        <fullName evidence="1">Uncharacterized protein</fullName>
    </submittedName>
</protein>
<dbReference type="EMBL" id="GU474907">
    <property type="protein sequence ID" value="ADI19025.1"/>
    <property type="molecule type" value="Genomic_DNA"/>
</dbReference>
<name>E0XX84_9PROT</name>
<dbReference type="AlphaFoldDB" id="E0XX84"/>
<reference evidence="1" key="1">
    <citation type="journal article" date="2011" name="Environ. Microbiol.">
        <title>Time-series analyses of Monterey Bay coastal microbial picoplankton using a 'genome proxy' microarray.</title>
        <authorList>
            <person name="Rich V.I."/>
            <person name="Pham V.D."/>
            <person name="Eppley J."/>
            <person name="Shi Y."/>
            <person name="DeLong E.F."/>
        </authorList>
    </citation>
    <scope>NUCLEOTIDE SEQUENCE</scope>
</reference>
<organism evidence="1">
    <name type="scientific">uncultured alpha proteobacterium HF0070_05I22</name>
    <dbReference type="NCBI Taxonomy" id="710803"/>
    <lineage>
        <taxon>Bacteria</taxon>
        <taxon>Pseudomonadati</taxon>
        <taxon>Pseudomonadota</taxon>
        <taxon>Alphaproteobacteria</taxon>
        <taxon>environmental samples</taxon>
    </lineage>
</organism>
<evidence type="ECO:0000313" key="1">
    <source>
        <dbReference type="EMBL" id="ADI19025.1"/>
    </source>
</evidence>
<accession>E0XX84</accession>